<dbReference type="STRING" id="583355.Caka_0394"/>
<evidence type="ECO:0000313" key="5">
    <source>
        <dbReference type="EMBL" id="ADE53419.1"/>
    </source>
</evidence>
<dbReference type="CDD" id="cd04647">
    <property type="entry name" value="LbH_MAT_like"/>
    <property type="match status" value="1"/>
</dbReference>
<dbReference type="InterPro" id="IPR011004">
    <property type="entry name" value="Trimer_LpxA-like_sf"/>
</dbReference>
<dbReference type="AlphaFoldDB" id="D5EML3"/>
<evidence type="ECO:0000256" key="1">
    <source>
        <dbReference type="ARBA" id="ARBA00007274"/>
    </source>
</evidence>
<dbReference type="PANTHER" id="PTHR23416:SF23">
    <property type="entry name" value="ACETYLTRANSFERASE C18B11.09C-RELATED"/>
    <property type="match status" value="1"/>
</dbReference>
<dbReference type="KEGG" id="caa:Caka_0394"/>
<evidence type="ECO:0000256" key="2">
    <source>
        <dbReference type="ARBA" id="ARBA00022679"/>
    </source>
</evidence>
<dbReference type="GO" id="GO:0005829">
    <property type="term" value="C:cytosol"/>
    <property type="evidence" value="ECO:0007669"/>
    <property type="project" value="TreeGrafter"/>
</dbReference>
<dbReference type="HOGENOM" id="CLU_051638_7_1_0"/>
<comment type="similarity">
    <text evidence="1">Belongs to the transferase hexapeptide repeat family.</text>
</comment>
<dbReference type="PROSITE" id="PS00101">
    <property type="entry name" value="HEXAPEP_TRANSFERASES"/>
    <property type="match status" value="1"/>
</dbReference>
<dbReference type="OrthoDB" id="9782926at2"/>
<accession>D5EML3</accession>
<sequence length="212" mass="23205">MSNPLKQFVRSVREKVWIPRNLLYCSWKGVVWNPSWRFLGLPYFFQAGANCIRIGERLTACSQISKNDLGVNQRVVLRVVRPDAVIEIGDDVGISGATVCAQRRVSIGSRTMIGRGVIISDSDSHPIHPDHRRNHSLTAVAEIRIGENVFIGANAIILKGVCIEEGAVIGAGAVVAKDVPSYAIVVGNPARVIGDCRDQKFIPEEGNRRHDG</sequence>
<keyword evidence="6" id="KW-1185">Reference proteome</keyword>
<dbReference type="InterPro" id="IPR001451">
    <property type="entry name" value="Hexapep"/>
</dbReference>
<evidence type="ECO:0000313" key="6">
    <source>
        <dbReference type="Proteomes" id="UP000000925"/>
    </source>
</evidence>
<reference evidence="5 6" key="1">
    <citation type="journal article" date="2010" name="Stand. Genomic Sci.">
        <title>Complete genome sequence of Coraliomargarita akajimensis type strain (04OKA010-24).</title>
        <authorList>
            <person name="Mavromatis K."/>
            <person name="Abt B."/>
            <person name="Brambilla E."/>
            <person name="Lapidus A."/>
            <person name="Copeland A."/>
            <person name="Deshpande S."/>
            <person name="Nolan M."/>
            <person name="Lucas S."/>
            <person name="Tice H."/>
            <person name="Cheng J.F."/>
            <person name="Han C."/>
            <person name="Detter J.C."/>
            <person name="Woyke T."/>
            <person name="Goodwin L."/>
            <person name="Pitluck S."/>
            <person name="Held B."/>
            <person name="Brettin T."/>
            <person name="Tapia R."/>
            <person name="Ivanova N."/>
            <person name="Mikhailova N."/>
            <person name="Pati A."/>
            <person name="Liolios K."/>
            <person name="Chen A."/>
            <person name="Palaniappan K."/>
            <person name="Land M."/>
            <person name="Hauser L."/>
            <person name="Chang Y.J."/>
            <person name="Jeffries C.D."/>
            <person name="Rohde M."/>
            <person name="Goker M."/>
            <person name="Bristow J."/>
            <person name="Eisen J.A."/>
            <person name="Markowitz V."/>
            <person name="Hugenholtz P."/>
            <person name="Klenk H.P."/>
            <person name="Kyrpides N.C."/>
        </authorList>
    </citation>
    <scope>NUCLEOTIDE SEQUENCE [LARGE SCALE GENOMIC DNA]</scope>
    <source>
        <strain evidence="6">DSM 45221 / IAM 15411 / JCM 23193 / KCTC 12865</strain>
    </source>
</reference>
<dbReference type="SUPFAM" id="SSF51161">
    <property type="entry name" value="Trimeric LpxA-like enzymes"/>
    <property type="match status" value="1"/>
</dbReference>
<keyword evidence="4" id="KW-0012">Acyltransferase</keyword>
<keyword evidence="2 5" id="KW-0808">Transferase</keyword>
<evidence type="ECO:0000256" key="3">
    <source>
        <dbReference type="ARBA" id="ARBA00022737"/>
    </source>
</evidence>
<dbReference type="GO" id="GO:0008374">
    <property type="term" value="F:O-acyltransferase activity"/>
    <property type="evidence" value="ECO:0007669"/>
    <property type="project" value="TreeGrafter"/>
</dbReference>
<dbReference type="Proteomes" id="UP000000925">
    <property type="component" value="Chromosome"/>
</dbReference>
<name>D5EML3_CORAD</name>
<dbReference type="Gene3D" id="2.160.10.10">
    <property type="entry name" value="Hexapeptide repeat proteins"/>
    <property type="match status" value="1"/>
</dbReference>
<protein>
    <submittedName>
        <fullName evidence="5">Transferase hexapeptide repeat containing protein</fullName>
    </submittedName>
</protein>
<dbReference type="eggNOG" id="COG0110">
    <property type="taxonomic scope" value="Bacteria"/>
</dbReference>
<proteinExistence type="inferred from homology"/>
<organism evidence="5 6">
    <name type="scientific">Coraliomargarita akajimensis (strain DSM 45221 / IAM 15411 / JCM 23193 / KCTC 12865 / 04OKA010-24)</name>
    <dbReference type="NCBI Taxonomy" id="583355"/>
    <lineage>
        <taxon>Bacteria</taxon>
        <taxon>Pseudomonadati</taxon>
        <taxon>Verrucomicrobiota</taxon>
        <taxon>Opitutia</taxon>
        <taxon>Puniceicoccales</taxon>
        <taxon>Coraliomargaritaceae</taxon>
        <taxon>Coraliomargarita</taxon>
    </lineage>
</organism>
<dbReference type="EMBL" id="CP001998">
    <property type="protein sequence ID" value="ADE53419.1"/>
    <property type="molecule type" value="Genomic_DNA"/>
</dbReference>
<gene>
    <name evidence="5" type="ordered locus">Caka_0394</name>
</gene>
<evidence type="ECO:0000256" key="4">
    <source>
        <dbReference type="ARBA" id="ARBA00023315"/>
    </source>
</evidence>
<dbReference type="Pfam" id="PF00132">
    <property type="entry name" value="Hexapep"/>
    <property type="match status" value="1"/>
</dbReference>
<dbReference type="PANTHER" id="PTHR23416">
    <property type="entry name" value="SIALIC ACID SYNTHASE-RELATED"/>
    <property type="match status" value="1"/>
</dbReference>
<dbReference type="InterPro" id="IPR051159">
    <property type="entry name" value="Hexapeptide_acetyltransf"/>
</dbReference>
<dbReference type="InterPro" id="IPR018357">
    <property type="entry name" value="Hexapep_transf_CS"/>
</dbReference>
<dbReference type="RefSeq" id="WP_013042144.1">
    <property type="nucleotide sequence ID" value="NC_014008.1"/>
</dbReference>
<keyword evidence="3" id="KW-0677">Repeat</keyword>